<evidence type="ECO:0000313" key="2">
    <source>
        <dbReference type="Proteomes" id="UP000095287"/>
    </source>
</evidence>
<keyword evidence="2" id="KW-1185">Reference proteome</keyword>
<evidence type="ECO:0000313" key="3">
    <source>
        <dbReference type="WBParaSite" id="L893_g4997.t1"/>
    </source>
</evidence>
<accession>A0A1I8AES8</accession>
<protein>
    <submittedName>
        <fullName evidence="3">Uncharacterized protein</fullName>
    </submittedName>
</protein>
<organism evidence="2 3">
    <name type="scientific">Steinernema glaseri</name>
    <dbReference type="NCBI Taxonomy" id="37863"/>
    <lineage>
        <taxon>Eukaryota</taxon>
        <taxon>Metazoa</taxon>
        <taxon>Ecdysozoa</taxon>
        <taxon>Nematoda</taxon>
        <taxon>Chromadorea</taxon>
        <taxon>Rhabditida</taxon>
        <taxon>Tylenchina</taxon>
        <taxon>Panagrolaimomorpha</taxon>
        <taxon>Strongyloidoidea</taxon>
        <taxon>Steinernematidae</taxon>
        <taxon>Steinernema</taxon>
    </lineage>
</organism>
<feature type="region of interest" description="Disordered" evidence="1">
    <location>
        <begin position="19"/>
        <end position="60"/>
    </location>
</feature>
<sequence>MHRRQCALMVVDDVFFAEKTNRPPPTREHVAGGSGRRESSPPEFLDADQGIKRGDDDELQKDKPINLMSSFAIVHRAFEREQKRTHCSATGVRRNWKERSCRQDGKESKDKYLKYRLLKAYKWLKFESTAPKRFGGQMSQFLWTKNVYKGDMKTM</sequence>
<feature type="compositionally biased region" description="Basic and acidic residues" evidence="1">
    <location>
        <begin position="19"/>
        <end position="40"/>
    </location>
</feature>
<dbReference type="Proteomes" id="UP000095287">
    <property type="component" value="Unplaced"/>
</dbReference>
<proteinExistence type="predicted"/>
<name>A0A1I8AES8_9BILA</name>
<dbReference type="WBParaSite" id="L893_g4997.t1">
    <property type="protein sequence ID" value="L893_g4997.t1"/>
    <property type="gene ID" value="L893_g4997"/>
</dbReference>
<reference evidence="3" key="1">
    <citation type="submission" date="2016-11" db="UniProtKB">
        <authorList>
            <consortium name="WormBaseParasite"/>
        </authorList>
    </citation>
    <scope>IDENTIFICATION</scope>
</reference>
<dbReference type="AlphaFoldDB" id="A0A1I8AES8"/>
<evidence type="ECO:0000256" key="1">
    <source>
        <dbReference type="SAM" id="MobiDB-lite"/>
    </source>
</evidence>
<feature type="compositionally biased region" description="Basic and acidic residues" evidence="1">
    <location>
        <begin position="49"/>
        <end position="60"/>
    </location>
</feature>